<evidence type="ECO:0000313" key="1">
    <source>
        <dbReference type="EMBL" id="GMQ62981.1"/>
    </source>
</evidence>
<proteinExistence type="predicted"/>
<dbReference type="Proteomes" id="UP001374599">
    <property type="component" value="Unassembled WGS sequence"/>
</dbReference>
<dbReference type="EMBL" id="BTPU01000033">
    <property type="protein sequence ID" value="GMQ62981.1"/>
    <property type="molecule type" value="Genomic_DNA"/>
</dbReference>
<accession>A0ACB5UJ50</accession>
<keyword evidence="2" id="KW-1185">Reference proteome</keyword>
<comment type="caution">
    <text evidence="1">The sequence shown here is derived from an EMBL/GenBank/DDBJ whole genome shotgun (WGS) entry which is preliminary data.</text>
</comment>
<evidence type="ECO:0000313" key="2">
    <source>
        <dbReference type="Proteomes" id="UP001374599"/>
    </source>
</evidence>
<organism evidence="1 2">
    <name type="scientific">Vallitalea maricola</name>
    <dbReference type="NCBI Taxonomy" id="3074433"/>
    <lineage>
        <taxon>Bacteria</taxon>
        <taxon>Bacillati</taxon>
        <taxon>Bacillota</taxon>
        <taxon>Clostridia</taxon>
        <taxon>Lachnospirales</taxon>
        <taxon>Vallitaleaceae</taxon>
        <taxon>Vallitalea</taxon>
    </lineage>
</organism>
<reference evidence="1" key="1">
    <citation type="submission" date="2023-09" db="EMBL/GenBank/DDBJ databases">
        <title>Vallitalea sediminicola and Vallitalea maricola sp. nov., anaerobic bacteria isolated from marine sediment.</title>
        <authorList>
            <person name="Hirano S."/>
            <person name="Maeda A."/>
            <person name="Terahara T."/>
            <person name="Mori K."/>
            <person name="Hamada M."/>
            <person name="Matsumoto R."/>
            <person name="Kobayashi T."/>
        </authorList>
    </citation>
    <scope>NUCLEOTIDE SEQUENCE</scope>
    <source>
        <strain evidence="1">AN17-2</strain>
    </source>
</reference>
<gene>
    <name evidence="1" type="ORF">AN2V17_22130</name>
</gene>
<name>A0ACB5UJ50_9FIRM</name>
<protein>
    <submittedName>
        <fullName evidence="1">FadR/GntR family transcriptional regulator</fullName>
    </submittedName>
</protein>
<sequence>MINIFSPVKNKKIYEYVIEQIQKMILDGTLKEGDRLPAERELTELLGVSRTSVREAIRALEVIGLVESRQGEGNFISANASITLLEPLSVKFMLSKGNTKEILELRRLLELETAFLAAKKATEKDIQELQILITKLSTTDNEDLCAKIDKEFHYKISEIADNSLIINILLSVQYLMEASIIDAREMILKNPEQKDLLVKQHENIYNSIKSHNPEEAQNAMREHLAFVNKTPKSS</sequence>